<keyword evidence="2" id="KW-1185">Reference proteome</keyword>
<reference evidence="1 2" key="1">
    <citation type="journal article" date="2009" name="BMC Genomics">
        <title>Complete genome sequence of the sugarcane nitrogen-fixing endophyte Gluconacetobacter diazotrophicus Pal5.</title>
        <authorList>
            <person name="Bertalan M."/>
            <person name="Albano R."/>
            <person name="Padua V."/>
            <person name="Rouws L."/>
            <person name="Rojas C."/>
            <person name="Hemerly A."/>
            <person name="Teixeira K."/>
            <person name="Schwab S."/>
            <person name="Araujo J."/>
            <person name="Oliveira A."/>
            <person name="Franca L."/>
            <person name="Magalhaes V."/>
            <person name="Alqueres S."/>
            <person name="Cardoso A."/>
            <person name="Almeida W."/>
            <person name="Loureiro M.M."/>
            <person name="Nogueira E."/>
            <person name="Cidade D."/>
            <person name="Oliveira D."/>
            <person name="Simao T."/>
            <person name="Macedo J."/>
            <person name="Valadao A."/>
            <person name="Dreschsel M."/>
            <person name="Freitas F."/>
            <person name="Vidal M."/>
            <person name="Guedes H."/>
            <person name="Rodrigues E."/>
            <person name="Meneses C."/>
            <person name="Brioso P."/>
            <person name="Pozzer L."/>
            <person name="Figueiredo D."/>
            <person name="Montano H."/>
            <person name="Junior J."/>
            <person name="Filho G."/>
            <person name="Flores V."/>
            <person name="Ferreira B."/>
            <person name="Branco A."/>
            <person name="Gonzalez P."/>
            <person name="Guillobel H."/>
            <person name="Lemos M."/>
            <person name="Seibel L."/>
            <person name="Macedo J."/>
            <person name="Alves-Ferreira M."/>
            <person name="Sachetto-Martins G."/>
            <person name="Coelho A."/>
            <person name="Santos E."/>
            <person name="Amaral G."/>
            <person name="Neves A."/>
            <person name="Pacheco A.B."/>
            <person name="Carvalho D."/>
            <person name="Lery L."/>
            <person name="Bisch P."/>
            <person name="Rossle S.C."/>
            <person name="Urmenyi T."/>
            <person name="Kruger W.V."/>
            <person name="Martins O."/>
            <person name="Baldani J.I."/>
            <person name="Ferreira P.C."/>
        </authorList>
    </citation>
    <scope>NUCLEOTIDE SEQUENCE [LARGE SCALE GENOMIC DNA]</scope>
    <source>
        <strain evidence="2">ATCC 49037 / DSM 5601 / CCUG 37298 / CIP 103539 / LMG 7603 / PAl5</strain>
    </source>
</reference>
<dbReference type="AlphaFoldDB" id="A9H7T1"/>
<evidence type="ECO:0000313" key="1">
    <source>
        <dbReference type="EMBL" id="CAP57680.1"/>
    </source>
</evidence>
<dbReference type="KEGG" id="gdi:GDI3737"/>
<name>A9H7T1_GLUDA</name>
<accession>A9H7T1</accession>
<sequence>MSATRMADRQDTPLIADIGSHRILGPLHSIFSYNSIIYNIKLYLYRPCSGEK</sequence>
<dbReference type="Proteomes" id="UP000001176">
    <property type="component" value="Chromosome"/>
</dbReference>
<gene>
    <name evidence="1" type="ordered locus">GDI3737</name>
</gene>
<evidence type="ECO:0000313" key="2">
    <source>
        <dbReference type="Proteomes" id="UP000001176"/>
    </source>
</evidence>
<proteinExistence type="predicted"/>
<protein>
    <submittedName>
        <fullName evidence="1">Uncharacterized protein</fullName>
    </submittedName>
</protein>
<organism evidence="1 2">
    <name type="scientific">Gluconacetobacter diazotrophicus (strain ATCC 49037 / DSM 5601 / CCUG 37298 / CIP 103539 / LMG 7603 / PAl5)</name>
    <dbReference type="NCBI Taxonomy" id="272568"/>
    <lineage>
        <taxon>Bacteria</taxon>
        <taxon>Pseudomonadati</taxon>
        <taxon>Pseudomonadota</taxon>
        <taxon>Alphaproteobacteria</taxon>
        <taxon>Acetobacterales</taxon>
        <taxon>Acetobacteraceae</taxon>
        <taxon>Gluconacetobacter</taxon>
    </lineage>
</organism>
<dbReference type="EMBL" id="AM889285">
    <property type="protein sequence ID" value="CAP57680.1"/>
    <property type="molecule type" value="Genomic_DNA"/>
</dbReference>